<name>C4XS59_SOLM1</name>
<accession>C4XS59</accession>
<dbReference type="Gene3D" id="3.30.1330.10">
    <property type="entry name" value="PurM-like, N-terminal domain"/>
    <property type="match status" value="1"/>
</dbReference>
<dbReference type="PIRSF" id="PIRSF036407">
    <property type="entry name" value="Selenphspht_syn"/>
    <property type="match status" value="1"/>
</dbReference>
<dbReference type="Pfam" id="PF02769">
    <property type="entry name" value="AIRS_C"/>
    <property type="match status" value="1"/>
</dbReference>
<evidence type="ECO:0000259" key="7">
    <source>
        <dbReference type="Pfam" id="PF02769"/>
    </source>
</evidence>
<dbReference type="InterPro" id="IPR016188">
    <property type="entry name" value="PurM-like_N"/>
</dbReference>
<evidence type="ECO:0000313" key="9">
    <source>
        <dbReference type="Proteomes" id="UP000009071"/>
    </source>
</evidence>
<organism evidence="8 9">
    <name type="scientific">Solidesulfovibrio magneticus (strain ATCC 700980 / DSM 13731 / RS-1)</name>
    <name type="common">Desulfovibrio magneticus</name>
    <dbReference type="NCBI Taxonomy" id="573370"/>
    <lineage>
        <taxon>Bacteria</taxon>
        <taxon>Pseudomonadati</taxon>
        <taxon>Thermodesulfobacteriota</taxon>
        <taxon>Desulfovibrionia</taxon>
        <taxon>Desulfovibrionales</taxon>
        <taxon>Desulfovibrionaceae</taxon>
        <taxon>Solidesulfovibrio</taxon>
    </lineage>
</organism>
<evidence type="ECO:0000259" key="6">
    <source>
        <dbReference type="Pfam" id="PF00586"/>
    </source>
</evidence>
<dbReference type="AlphaFoldDB" id="C4XS59"/>
<evidence type="ECO:0000256" key="5">
    <source>
        <dbReference type="ARBA" id="ARBA00023266"/>
    </source>
</evidence>
<dbReference type="Proteomes" id="UP000009071">
    <property type="component" value="Chromosome"/>
</dbReference>
<dbReference type="InterPro" id="IPR010918">
    <property type="entry name" value="PurM-like_C_dom"/>
</dbReference>
<dbReference type="GO" id="GO:0005737">
    <property type="term" value="C:cytoplasm"/>
    <property type="evidence" value="ECO:0007669"/>
    <property type="project" value="TreeGrafter"/>
</dbReference>
<evidence type="ECO:0000256" key="1">
    <source>
        <dbReference type="ARBA" id="ARBA00022679"/>
    </source>
</evidence>
<sequence length="322" mass="32968">MRGLPHISDPRLLTGQGVNEDAAIVRLPDGRGLVQTVDFFTPIVNDPFLFGRIAAVNALSDVYAMGGVPLAAMNIVCFPAKTMDTAILGEILRGGLEAVLEAGAVPAGGHSVEDDEIKYGLSVSGLVEADAFASNTGLVPGDVLVLTKPLGTGVLATALKGDFGDKAALEALLGKWAGRLNAAGGRVIRELGLRAATDVTGFGLGGHVLEMATASKVAVELSLASIPFLPEAVELAGYGMLPAGSFANKRHCSGDVSWASGMDPIRCDLVFDAQTSGGLVLAVPAEKVTAAQAMLEAAGDLAAVIGRVAEMEDGKARLRITP</sequence>
<feature type="domain" description="PurM-like N-terminal" evidence="6">
    <location>
        <begin position="20"/>
        <end position="127"/>
    </location>
</feature>
<evidence type="ECO:0000256" key="4">
    <source>
        <dbReference type="ARBA" id="ARBA00022840"/>
    </source>
</evidence>
<dbReference type="eggNOG" id="COG0709">
    <property type="taxonomic scope" value="Bacteria"/>
</dbReference>
<keyword evidence="1" id="KW-0808">Transferase</keyword>
<dbReference type="Gene3D" id="3.90.650.10">
    <property type="entry name" value="PurM-like C-terminal domain"/>
    <property type="match status" value="1"/>
</dbReference>
<reference evidence="8 9" key="1">
    <citation type="journal article" date="2009" name="Genome Res.">
        <title>Whole genome sequence of Desulfovibrio magneticus strain RS-1 revealed common gene clusters in magnetotactic bacteria.</title>
        <authorList>
            <person name="Nakazawa H."/>
            <person name="Arakaki A."/>
            <person name="Narita-Yamada S."/>
            <person name="Yashiro I."/>
            <person name="Jinno K."/>
            <person name="Aoki N."/>
            <person name="Tsuruyama A."/>
            <person name="Okamura Y."/>
            <person name="Tanikawa S."/>
            <person name="Fujita N."/>
            <person name="Takeyama H."/>
            <person name="Matsunaga T."/>
        </authorList>
    </citation>
    <scope>NUCLEOTIDE SEQUENCE [LARGE SCALE GENOMIC DNA]</scope>
    <source>
        <strain evidence="9">ATCC 700980 / DSM 13731 / RS-1</strain>
    </source>
</reference>
<dbReference type="InterPro" id="IPR036676">
    <property type="entry name" value="PurM-like_C_sf"/>
</dbReference>
<dbReference type="NCBIfam" id="TIGR00476">
    <property type="entry name" value="selD"/>
    <property type="match status" value="1"/>
</dbReference>
<dbReference type="SUPFAM" id="SSF56042">
    <property type="entry name" value="PurM C-terminal domain-like"/>
    <property type="match status" value="1"/>
</dbReference>
<dbReference type="InterPro" id="IPR036921">
    <property type="entry name" value="PurM-like_N_sf"/>
</dbReference>
<feature type="domain" description="PurM-like C-terminal" evidence="7">
    <location>
        <begin position="140"/>
        <end position="316"/>
    </location>
</feature>
<keyword evidence="3" id="KW-0418">Kinase</keyword>
<dbReference type="STRING" id="573370.DMR_20900"/>
<keyword evidence="9" id="KW-1185">Reference proteome</keyword>
<dbReference type="KEGG" id="dma:DMR_20900"/>
<dbReference type="GO" id="GO:0016260">
    <property type="term" value="P:selenocysteine biosynthetic process"/>
    <property type="evidence" value="ECO:0007669"/>
    <property type="project" value="TreeGrafter"/>
</dbReference>
<dbReference type="CDD" id="cd02195">
    <property type="entry name" value="SelD"/>
    <property type="match status" value="1"/>
</dbReference>
<protein>
    <submittedName>
        <fullName evidence="8">Selenide, water dikinase</fullName>
    </submittedName>
</protein>
<dbReference type="HOGENOM" id="CLU_032859_0_1_7"/>
<dbReference type="GO" id="GO:0005524">
    <property type="term" value="F:ATP binding"/>
    <property type="evidence" value="ECO:0007669"/>
    <property type="project" value="UniProtKB-KW"/>
</dbReference>
<evidence type="ECO:0000313" key="8">
    <source>
        <dbReference type="EMBL" id="BAH75581.1"/>
    </source>
</evidence>
<dbReference type="PANTHER" id="PTHR10256">
    <property type="entry name" value="SELENIDE, WATER DIKINASE"/>
    <property type="match status" value="1"/>
</dbReference>
<evidence type="ECO:0000256" key="3">
    <source>
        <dbReference type="ARBA" id="ARBA00022777"/>
    </source>
</evidence>
<dbReference type="GO" id="GO:0004756">
    <property type="term" value="F:selenide, water dikinase activity"/>
    <property type="evidence" value="ECO:0007669"/>
    <property type="project" value="TreeGrafter"/>
</dbReference>
<keyword evidence="4" id="KW-0067">ATP-binding</keyword>
<dbReference type="Pfam" id="PF00586">
    <property type="entry name" value="AIRS"/>
    <property type="match status" value="1"/>
</dbReference>
<evidence type="ECO:0000256" key="2">
    <source>
        <dbReference type="ARBA" id="ARBA00022741"/>
    </source>
</evidence>
<proteinExistence type="predicted"/>
<dbReference type="EMBL" id="AP010904">
    <property type="protein sequence ID" value="BAH75581.1"/>
    <property type="molecule type" value="Genomic_DNA"/>
</dbReference>
<dbReference type="PANTHER" id="PTHR10256:SF0">
    <property type="entry name" value="INACTIVE SELENIDE, WATER DIKINASE-LIKE PROTEIN-RELATED"/>
    <property type="match status" value="1"/>
</dbReference>
<keyword evidence="2" id="KW-0547">Nucleotide-binding</keyword>
<keyword evidence="5" id="KW-0711">Selenium</keyword>
<gene>
    <name evidence="8" type="primary">selD</name>
    <name evidence="8" type="ordered locus">DMR_20900</name>
</gene>
<dbReference type="SUPFAM" id="SSF55326">
    <property type="entry name" value="PurM N-terminal domain-like"/>
    <property type="match status" value="1"/>
</dbReference>
<dbReference type="InterPro" id="IPR004536">
    <property type="entry name" value="SPS/SelD"/>
</dbReference>